<keyword evidence="3" id="KW-1003">Cell membrane</keyword>
<dbReference type="PANTHER" id="PTHR33452:SF1">
    <property type="entry name" value="INNER MEMBRANE PROTEIN YPHA-RELATED"/>
    <property type="match status" value="1"/>
</dbReference>
<comment type="similarity">
    <text evidence="2">Belongs to the DoxX family.</text>
</comment>
<evidence type="ECO:0000256" key="3">
    <source>
        <dbReference type="ARBA" id="ARBA00022475"/>
    </source>
</evidence>
<evidence type="ECO:0000313" key="8">
    <source>
        <dbReference type="EMBL" id="PIR84226.1"/>
    </source>
</evidence>
<comment type="caution">
    <text evidence="8">The sequence shown here is derived from an EMBL/GenBank/DDBJ whole genome shotgun (WGS) entry which is preliminary data.</text>
</comment>
<feature type="transmembrane region" description="Helical" evidence="7">
    <location>
        <begin position="16"/>
        <end position="34"/>
    </location>
</feature>
<evidence type="ECO:0008006" key="10">
    <source>
        <dbReference type="Google" id="ProtNLM"/>
    </source>
</evidence>
<organism evidence="8 9">
    <name type="scientific">Candidatus Kaiserbacteria bacterium CG10_big_fil_rev_8_21_14_0_10_51_14</name>
    <dbReference type="NCBI Taxonomy" id="1974610"/>
    <lineage>
        <taxon>Bacteria</taxon>
        <taxon>Candidatus Kaiseribacteriota</taxon>
    </lineage>
</organism>
<dbReference type="AlphaFoldDB" id="A0A2H0UEX5"/>
<sequence length="141" mass="15279">MRHIISGEWAKKWHDPALLFLRITTGLVFFMHGWQKWEGGIAQTAGFLASLQFPIPDLFAILLIGVEVIGGAALILGVFTRLAAKLAGIVALVALFTVHASKGFFISNGGYEFILLLLAACVAILVLGPGAWSVDRKFLKM</sequence>
<evidence type="ECO:0000313" key="9">
    <source>
        <dbReference type="Proteomes" id="UP000231192"/>
    </source>
</evidence>
<protein>
    <recommendedName>
        <fullName evidence="10">DoxX family protein</fullName>
    </recommendedName>
</protein>
<dbReference type="Pfam" id="PF07681">
    <property type="entry name" value="DoxX"/>
    <property type="match status" value="1"/>
</dbReference>
<dbReference type="InterPro" id="IPR051907">
    <property type="entry name" value="DoxX-like_oxidoreductase"/>
</dbReference>
<reference evidence="9" key="1">
    <citation type="submission" date="2017-09" db="EMBL/GenBank/DDBJ databases">
        <title>Depth-based differentiation of microbial function through sediment-hosted aquifers and enrichment of novel symbionts in the deep terrestrial subsurface.</title>
        <authorList>
            <person name="Probst A.J."/>
            <person name="Ladd B."/>
            <person name="Jarett J.K."/>
            <person name="Geller-Mcgrath D.E."/>
            <person name="Sieber C.M.K."/>
            <person name="Emerson J.B."/>
            <person name="Anantharaman K."/>
            <person name="Thomas B.C."/>
            <person name="Malmstrom R."/>
            <person name="Stieglmeier M."/>
            <person name="Klingl A."/>
            <person name="Woyke T."/>
            <person name="Ryan C.M."/>
            <person name="Banfield J.F."/>
        </authorList>
    </citation>
    <scope>NUCLEOTIDE SEQUENCE [LARGE SCALE GENOMIC DNA]</scope>
</reference>
<dbReference type="GO" id="GO:0005886">
    <property type="term" value="C:plasma membrane"/>
    <property type="evidence" value="ECO:0007669"/>
    <property type="project" value="UniProtKB-SubCell"/>
</dbReference>
<evidence type="ECO:0000256" key="5">
    <source>
        <dbReference type="ARBA" id="ARBA00022989"/>
    </source>
</evidence>
<evidence type="ECO:0000256" key="7">
    <source>
        <dbReference type="SAM" id="Phobius"/>
    </source>
</evidence>
<dbReference type="EMBL" id="PFBK01000002">
    <property type="protein sequence ID" value="PIR84226.1"/>
    <property type="molecule type" value="Genomic_DNA"/>
</dbReference>
<gene>
    <name evidence="8" type="ORF">COU18_00545</name>
</gene>
<evidence type="ECO:0000256" key="2">
    <source>
        <dbReference type="ARBA" id="ARBA00006679"/>
    </source>
</evidence>
<accession>A0A2H0UEX5</accession>
<proteinExistence type="inferred from homology"/>
<comment type="subcellular location">
    <subcellularLocation>
        <location evidence="1">Cell membrane</location>
        <topology evidence="1">Multi-pass membrane protein</topology>
    </subcellularLocation>
</comment>
<dbReference type="PANTHER" id="PTHR33452">
    <property type="entry name" value="OXIDOREDUCTASE CATD-RELATED"/>
    <property type="match status" value="1"/>
</dbReference>
<feature type="transmembrane region" description="Helical" evidence="7">
    <location>
        <begin position="58"/>
        <end position="79"/>
    </location>
</feature>
<feature type="transmembrane region" description="Helical" evidence="7">
    <location>
        <begin position="113"/>
        <end position="134"/>
    </location>
</feature>
<dbReference type="Proteomes" id="UP000231192">
    <property type="component" value="Unassembled WGS sequence"/>
</dbReference>
<keyword evidence="4 7" id="KW-0812">Transmembrane</keyword>
<evidence type="ECO:0000256" key="4">
    <source>
        <dbReference type="ARBA" id="ARBA00022692"/>
    </source>
</evidence>
<evidence type="ECO:0000256" key="1">
    <source>
        <dbReference type="ARBA" id="ARBA00004651"/>
    </source>
</evidence>
<feature type="transmembrane region" description="Helical" evidence="7">
    <location>
        <begin position="86"/>
        <end position="107"/>
    </location>
</feature>
<evidence type="ECO:0000256" key="6">
    <source>
        <dbReference type="ARBA" id="ARBA00023136"/>
    </source>
</evidence>
<name>A0A2H0UEX5_9BACT</name>
<keyword evidence="6 7" id="KW-0472">Membrane</keyword>
<keyword evidence="5 7" id="KW-1133">Transmembrane helix</keyword>
<dbReference type="InterPro" id="IPR032808">
    <property type="entry name" value="DoxX"/>
</dbReference>